<proteinExistence type="predicted"/>
<gene>
    <name evidence="2" type="ORF">K491DRAFT_578276</name>
</gene>
<accession>A0A6A6TGP0</accession>
<reference evidence="2" key="1">
    <citation type="journal article" date="2020" name="Stud. Mycol.">
        <title>101 Dothideomycetes genomes: a test case for predicting lifestyles and emergence of pathogens.</title>
        <authorList>
            <person name="Haridas S."/>
            <person name="Albert R."/>
            <person name="Binder M."/>
            <person name="Bloem J."/>
            <person name="Labutti K."/>
            <person name="Salamov A."/>
            <person name="Andreopoulos B."/>
            <person name="Baker S."/>
            <person name="Barry K."/>
            <person name="Bills G."/>
            <person name="Bluhm B."/>
            <person name="Cannon C."/>
            <person name="Castanera R."/>
            <person name="Culley D."/>
            <person name="Daum C."/>
            <person name="Ezra D."/>
            <person name="Gonzalez J."/>
            <person name="Henrissat B."/>
            <person name="Kuo A."/>
            <person name="Liang C."/>
            <person name="Lipzen A."/>
            <person name="Lutzoni F."/>
            <person name="Magnuson J."/>
            <person name="Mondo S."/>
            <person name="Nolan M."/>
            <person name="Ohm R."/>
            <person name="Pangilinan J."/>
            <person name="Park H.-J."/>
            <person name="Ramirez L."/>
            <person name="Alfaro M."/>
            <person name="Sun H."/>
            <person name="Tritt A."/>
            <person name="Yoshinaga Y."/>
            <person name="Zwiers L.-H."/>
            <person name="Turgeon B."/>
            <person name="Goodwin S."/>
            <person name="Spatafora J."/>
            <person name="Crous P."/>
            <person name="Grigoriev I."/>
        </authorList>
    </citation>
    <scope>NUCLEOTIDE SEQUENCE</scope>
    <source>
        <strain evidence="2">CBS 122681</strain>
    </source>
</reference>
<dbReference type="SUPFAM" id="SSF54695">
    <property type="entry name" value="POZ domain"/>
    <property type="match status" value="1"/>
</dbReference>
<name>A0A6A6TGP0_9PLEO</name>
<dbReference type="InterPro" id="IPR000210">
    <property type="entry name" value="BTB/POZ_dom"/>
</dbReference>
<organism evidence="2 3">
    <name type="scientific">Lophiostoma macrostomum CBS 122681</name>
    <dbReference type="NCBI Taxonomy" id="1314788"/>
    <lineage>
        <taxon>Eukaryota</taxon>
        <taxon>Fungi</taxon>
        <taxon>Dikarya</taxon>
        <taxon>Ascomycota</taxon>
        <taxon>Pezizomycotina</taxon>
        <taxon>Dothideomycetes</taxon>
        <taxon>Pleosporomycetidae</taxon>
        <taxon>Pleosporales</taxon>
        <taxon>Lophiostomataceae</taxon>
        <taxon>Lophiostoma</taxon>
    </lineage>
</organism>
<dbReference type="AlphaFoldDB" id="A0A6A6TGP0"/>
<protein>
    <recommendedName>
        <fullName evidence="1">BTB domain-containing protein</fullName>
    </recommendedName>
</protein>
<dbReference type="PANTHER" id="PTHR47843:SF2">
    <property type="entry name" value="BTB DOMAIN-CONTAINING PROTEIN"/>
    <property type="match status" value="1"/>
</dbReference>
<keyword evidence="3" id="KW-1185">Reference proteome</keyword>
<evidence type="ECO:0000259" key="1">
    <source>
        <dbReference type="PROSITE" id="PS50097"/>
    </source>
</evidence>
<dbReference type="CDD" id="cd18186">
    <property type="entry name" value="BTB_POZ_ZBTB_KLHL-like"/>
    <property type="match status" value="1"/>
</dbReference>
<evidence type="ECO:0000313" key="2">
    <source>
        <dbReference type="EMBL" id="KAF2657784.1"/>
    </source>
</evidence>
<sequence length="183" mass="20626">VQINIGTGDDQERFDVHEALLSSRSRFSRNALSGRWKEAEDRVVKLPEDDPALFATYIHVLYSGDIPCVSDSDAIGAKESLMLCHLYMLAEKLDDVQTKNTVVEAILSYCTKPQTDGNIYYMGGEPVSVIYSGTPENSPARRLMTDLYAYRGDQGCMKHCPKDGWPPEFLYDLTVSLMAKRYR</sequence>
<feature type="non-terminal residue" evidence="2">
    <location>
        <position position="183"/>
    </location>
</feature>
<dbReference type="Proteomes" id="UP000799324">
    <property type="component" value="Unassembled WGS sequence"/>
</dbReference>
<dbReference type="Pfam" id="PF00651">
    <property type="entry name" value="BTB"/>
    <property type="match status" value="1"/>
</dbReference>
<feature type="non-terminal residue" evidence="2">
    <location>
        <position position="1"/>
    </location>
</feature>
<dbReference type="PROSITE" id="PS50097">
    <property type="entry name" value="BTB"/>
    <property type="match status" value="1"/>
</dbReference>
<feature type="domain" description="BTB" evidence="1">
    <location>
        <begin position="1"/>
        <end position="70"/>
    </location>
</feature>
<dbReference type="EMBL" id="MU004321">
    <property type="protein sequence ID" value="KAF2657784.1"/>
    <property type="molecule type" value="Genomic_DNA"/>
</dbReference>
<dbReference type="InterPro" id="IPR011333">
    <property type="entry name" value="SKP1/BTB/POZ_sf"/>
</dbReference>
<dbReference type="OrthoDB" id="1022638at2759"/>
<evidence type="ECO:0000313" key="3">
    <source>
        <dbReference type="Proteomes" id="UP000799324"/>
    </source>
</evidence>
<dbReference type="Gene3D" id="3.30.710.10">
    <property type="entry name" value="Potassium Channel Kv1.1, Chain A"/>
    <property type="match status" value="1"/>
</dbReference>
<dbReference type="PANTHER" id="PTHR47843">
    <property type="entry name" value="BTB DOMAIN-CONTAINING PROTEIN-RELATED"/>
    <property type="match status" value="1"/>
</dbReference>